<evidence type="ECO:0000256" key="1">
    <source>
        <dbReference type="SAM" id="MobiDB-lite"/>
    </source>
</evidence>
<dbReference type="STRING" id="27342.A0A0H2S0A9"/>
<dbReference type="AlphaFoldDB" id="A0A0H2S0A9"/>
<accession>A0A0H2S0A9</accession>
<dbReference type="EMBL" id="KQ085906">
    <property type="protein sequence ID" value="KLO17327.1"/>
    <property type="molecule type" value="Genomic_DNA"/>
</dbReference>
<sequence>MSTHRLLFFWGRRRRRRRLSKFIELTDLTLLTNSSKMSSQQLSDLQYAQFQAFFAAQNAGSQLNFGGGSRSVEHVEGARHGLPFGVARPPPSTVDTVDYILRIVAQADQGMLLRSGNEAFATLSQSHKGTLEELAALKRAFDVLVRTQSSTSIPTNECLDVRTQSSPSIPTNESLEGSPSPPQNTDAAPAVGNRLRPTGIPRRIAYSKDDVPHIKYFTRTEYDAAKAKWSANLIRPADGDSRLSFMEHEDGTPISEQEAKQLRQSARGIFAHLLSQRQAPEKWGQVSVVAQDFFFNTIAERFPYAAMGEDMWKMQLLATICYPSWYRNNKDKVDQNRRDPINQQLEYGRQLKEELIEHVELSVKRSRPADENVDGSETQASKKTRTGGNRTNIEARPRTSSSTTTQTRTSSSTTTQTLSSASRLTSTSKSVTTAGLSSSRDNGSTVSQPIQDVHNSRTTSSSSSTPGNTVPPPSNNNYTLYDRRGSPASSEGTVSTIRDPSPSLTNAPIDPPVDANQTVNDHQGSSASSEGIESATRDLPSSSSERPNAAGHEKQASAPPPPPTPSPSVDSWAYDTSGLDTTNAQEVALDRLSIHDSTPYLPTSYDEQQPSLDSMPSPAPFESATLGIQSQMEGDNEEMQLPPHNSMPSPSPDSRQVSAEASLNSFYTPGDSQTITTETRDSRDSSADTSPESSGERALGRIRPTSENPHPYGGTKKALDFESTFVKEVPAKPLVIRNPLADLVKERVPSSNVLPDTLESVHSQDSSEKENVSVKSKGRGRPPAGKAVDPEQIIKGTPASCTTRNLFALEYKSKNGKNPTEALWQSLSKAELERFEQLSKEKKALSKEQKAAKTKSKAEAK</sequence>
<feature type="compositionally biased region" description="Low complexity" evidence="1">
    <location>
        <begin position="399"/>
        <end position="430"/>
    </location>
</feature>
<evidence type="ECO:0000313" key="3">
    <source>
        <dbReference type="Proteomes" id="UP000053477"/>
    </source>
</evidence>
<feature type="compositionally biased region" description="Low complexity" evidence="1">
    <location>
        <begin position="524"/>
        <end position="534"/>
    </location>
</feature>
<feature type="compositionally biased region" description="Polar residues" evidence="1">
    <location>
        <begin position="375"/>
        <end position="392"/>
    </location>
</feature>
<feature type="region of interest" description="Disordered" evidence="1">
    <location>
        <begin position="842"/>
        <end position="861"/>
    </location>
</feature>
<feature type="region of interest" description="Disordered" evidence="1">
    <location>
        <begin position="155"/>
        <end position="198"/>
    </location>
</feature>
<protein>
    <submittedName>
        <fullName evidence="2">Uncharacterized protein</fullName>
    </submittedName>
</protein>
<feature type="compositionally biased region" description="Polar residues" evidence="1">
    <location>
        <begin position="162"/>
        <end position="177"/>
    </location>
</feature>
<dbReference type="Proteomes" id="UP000053477">
    <property type="component" value="Unassembled WGS sequence"/>
</dbReference>
<feature type="compositionally biased region" description="Polar residues" evidence="1">
    <location>
        <begin position="646"/>
        <end position="675"/>
    </location>
</feature>
<dbReference type="InParanoid" id="A0A0H2S0A9"/>
<proteinExistence type="predicted"/>
<gene>
    <name evidence="2" type="ORF">SCHPADRAFT_887116</name>
</gene>
<feature type="region of interest" description="Disordered" evidence="1">
    <location>
        <begin position="749"/>
        <end position="796"/>
    </location>
</feature>
<feature type="compositionally biased region" description="Polar residues" evidence="1">
    <location>
        <begin position="749"/>
        <end position="764"/>
    </location>
</feature>
<feature type="compositionally biased region" description="Low complexity" evidence="1">
    <location>
        <begin position="456"/>
        <end position="468"/>
    </location>
</feature>
<evidence type="ECO:0000313" key="2">
    <source>
        <dbReference type="EMBL" id="KLO17327.1"/>
    </source>
</evidence>
<feature type="compositionally biased region" description="Polar residues" evidence="1">
    <location>
        <begin position="605"/>
        <end position="614"/>
    </location>
</feature>
<organism evidence="2 3">
    <name type="scientific">Schizopora paradoxa</name>
    <dbReference type="NCBI Taxonomy" id="27342"/>
    <lineage>
        <taxon>Eukaryota</taxon>
        <taxon>Fungi</taxon>
        <taxon>Dikarya</taxon>
        <taxon>Basidiomycota</taxon>
        <taxon>Agaricomycotina</taxon>
        <taxon>Agaricomycetes</taxon>
        <taxon>Hymenochaetales</taxon>
        <taxon>Schizoporaceae</taxon>
        <taxon>Schizopora</taxon>
    </lineage>
</organism>
<name>A0A0H2S0A9_9AGAM</name>
<reference evidence="2 3" key="1">
    <citation type="submission" date="2015-04" db="EMBL/GenBank/DDBJ databases">
        <title>Complete genome sequence of Schizopora paradoxa KUC8140, a cosmopolitan wood degrader in East Asia.</title>
        <authorList>
            <consortium name="DOE Joint Genome Institute"/>
            <person name="Min B."/>
            <person name="Park H."/>
            <person name="Jang Y."/>
            <person name="Kim J.-J."/>
            <person name="Kim K.H."/>
            <person name="Pangilinan J."/>
            <person name="Lipzen A."/>
            <person name="Riley R."/>
            <person name="Grigoriev I.V."/>
            <person name="Spatafora J.W."/>
            <person name="Choi I.-G."/>
        </authorList>
    </citation>
    <scope>NUCLEOTIDE SEQUENCE [LARGE SCALE GENOMIC DNA]</scope>
    <source>
        <strain evidence="2 3">KUC8140</strain>
    </source>
</reference>
<dbReference type="OrthoDB" id="3235325at2759"/>
<feature type="region of interest" description="Disordered" evidence="1">
    <location>
        <begin position="365"/>
        <end position="717"/>
    </location>
</feature>
<feature type="compositionally biased region" description="Polar residues" evidence="1">
    <location>
        <begin position="487"/>
        <end position="506"/>
    </location>
</feature>
<keyword evidence="3" id="KW-1185">Reference proteome</keyword>
<feature type="compositionally biased region" description="Polar residues" evidence="1">
    <location>
        <begin position="431"/>
        <end position="450"/>
    </location>
</feature>